<protein>
    <submittedName>
        <fullName evidence="1">Uncharacterized protein</fullName>
    </submittedName>
</protein>
<dbReference type="OrthoDB" id="6873607at2"/>
<name>I3IJF0_9BACT</name>
<organism evidence="1 2">
    <name type="scientific">Candidatus Jettenia caeni</name>
    <dbReference type="NCBI Taxonomy" id="247490"/>
    <lineage>
        <taxon>Bacteria</taxon>
        <taxon>Pseudomonadati</taxon>
        <taxon>Planctomycetota</taxon>
        <taxon>Candidatus Brocadiia</taxon>
        <taxon>Candidatus Brocadiales</taxon>
        <taxon>Candidatus Brocadiaceae</taxon>
        <taxon>Candidatus Jettenia</taxon>
    </lineage>
</organism>
<evidence type="ECO:0000313" key="1">
    <source>
        <dbReference type="EMBL" id="GAB61845.1"/>
    </source>
</evidence>
<dbReference type="STRING" id="247490.KSU1_C0249"/>
<gene>
    <name evidence="1" type="ORF">KSU1_C0249</name>
</gene>
<reference evidence="1 2" key="1">
    <citation type="journal article" date="2012" name="FEBS Lett.">
        <title>Anammox organism KSU-1 expresses a NirK-type copper-containing nitrite reductase instead of a NirS-type with cytochrome cd1.</title>
        <authorList>
            <person name="Hira D."/>
            <person name="Toh H."/>
            <person name="Migita C.T."/>
            <person name="Okubo H."/>
            <person name="Nishiyama T."/>
            <person name="Hattori M."/>
            <person name="Furukawa K."/>
            <person name="Fujii T."/>
        </authorList>
    </citation>
    <scope>NUCLEOTIDE SEQUENCE [LARGE SCALE GENOMIC DNA]</scope>
</reference>
<accession>I3IJF0</accession>
<dbReference type="eggNOG" id="ENOG502ZSUJ">
    <property type="taxonomic scope" value="Bacteria"/>
</dbReference>
<evidence type="ECO:0000313" key="2">
    <source>
        <dbReference type="Proteomes" id="UP000002985"/>
    </source>
</evidence>
<proteinExistence type="predicted"/>
<comment type="caution">
    <text evidence="1">The sequence shown here is derived from an EMBL/GenBank/DDBJ whole genome shotgun (WGS) entry which is preliminary data.</text>
</comment>
<keyword evidence="2" id="KW-1185">Reference proteome</keyword>
<sequence length="132" mass="15452">MDKGTIIFYKKFRFSDGKSGEKLLIILNTFKDLSIPYLCCKTTSKQKYNLISPGCYSDRNIYILNENQDFFRLKTWVQFEEIYELKAQDLLDAHYKGLVEVKGQLKENTINSIIKCLKKSQDITNYQLSLLS</sequence>
<dbReference type="AlphaFoldDB" id="I3IJF0"/>
<dbReference type="Proteomes" id="UP000002985">
    <property type="component" value="Unassembled WGS sequence"/>
</dbReference>
<dbReference type="EMBL" id="BAFH01000003">
    <property type="protein sequence ID" value="GAB61845.1"/>
    <property type="molecule type" value="Genomic_DNA"/>
</dbReference>